<dbReference type="Proteomes" id="UP001175271">
    <property type="component" value="Unassembled WGS sequence"/>
</dbReference>
<proteinExistence type="predicted"/>
<dbReference type="InterPro" id="IPR019473">
    <property type="entry name" value="TFIID_su8_C"/>
</dbReference>
<dbReference type="CDD" id="cd17353">
    <property type="entry name" value="MFS_OFA_like"/>
    <property type="match status" value="1"/>
</dbReference>
<dbReference type="InterPro" id="IPR052983">
    <property type="entry name" value="MFS_Riboflavin_Transporter"/>
</dbReference>
<sequence length="904" mass="100336">MQDPIAALIMRLAAPYRVFVVIAGAVLIHLSLGTYHTFGNMLPYMGSYMRNYTSADIELEQLIWIPTFQGCFPFAMVIGGFLSNRLGPRFATAIGCAMMSAGVFLSYWTIKHSFWAFLVTYGFFFGFGQGIAYVIAVATVINWAPDKVGLVTGIVAAGFGISSSIFAPIQTKMVNPWNYAPNQQGYFTQKELLDRVPGVFFTLSIVYAIMQTVGLLVICDPPSECHRIELLAWMRRQHSVASNRRVRSSRLYETLRKMICGATSISVSLEVGHSGPCSIENEPLLAGSPVSAAPPAVTKRHEHGSDSLEDADDDEEGRGKAVPQEWSMTTSEMLKSSTFYVLFVALFCCSFYGNTYYNLYKTYGETFIDDDMFLAVAFSIGSVANACARIGWGWLTDKTSFQTSLSTATCLATALLLTMPLTSNLGRYVYLLWLTLMFVCLAATHALFITAAVRCFGTKFKSTNYGCLILSTTVSGIVLSAGSQYLLQDLGYHWAFIITAAFPFTAFILTAMITFTPQGYRISCPRCIPYPASPSKEYTAPNFLLQKICSNGVIGVNPYIAREARLLGLSPLFLPASSEPRVRTPVHVCIVLLLAIMQSSQISAENYSPTTVECAFWQVMRQAIGVICKEVGFTHTVPSVLEFLVERMLNHIRNVCATTKLMIENAARTAATPSDTIYGLTRCGTDIHTLIQYFEQLKYTKCTDSLRVRPPRPARRTNPSPQMLKVGKKRPRPSYIPSWMPPFPDPYTYIKTAVCGDPDVDYITTRKLDSANRRNASNALTNYMLRIHPSFTLLPILEAGTRVHALERIEKQKHMKKAQLQQLLESRPSTSNDPGDLMEHDGEQLENTGEEANELGAKIAYDEMFNLPETESSIRHLITPSWCQILIPMDDDVPYVAALLAADL</sequence>
<dbReference type="GO" id="GO:0016020">
    <property type="term" value="C:membrane"/>
    <property type="evidence" value="ECO:0007669"/>
    <property type="project" value="UniProtKB-SubCell"/>
</dbReference>
<comment type="subcellular location">
    <subcellularLocation>
        <location evidence="2">Membrane</location>
        <topology evidence="2">Multi-pass membrane protein</topology>
    </subcellularLocation>
    <subcellularLocation>
        <location evidence="1">Nucleus</location>
    </subcellularLocation>
</comment>
<evidence type="ECO:0000256" key="10">
    <source>
        <dbReference type="SAM" id="MobiDB-lite"/>
    </source>
</evidence>
<feature type="domain" description="Transcription factor TFIID subunit 8 C-terminal" evidence="13">
    <location>
        <begin position="735"/>
        <end position="783"/>
    </location>
</feature>
<feature type="transmembrane region" description="Helical" evidence="11">
    <location>
        <begin position="199"/>
        <end position="219"/>
    </location>
</feature>
<feature type="transmembrane region" description="Helical" evidence="11">
    <location>
        <begin position="90"/>
        <end position="108"/>
    </location>
</feature>
<feature type="transmembrane region" description="Helical" evidence="11">
    <location>
        <begin position="372"/>
        <end position="392"/>
    </location>
</feature>
<keyword evidence="9" id="KW-0539">Nucleus</keyword>
<feature type="region of interest" description="Disordered" evidence="10">
    <location>
        <begin position="708"/>
        <end position="737"/>
    </location>
</feature>
<evidence type="ECO:0000313" key="14">
    <source>
        <dbReference type="EMBL" id="KAK0411142.1"/>
    </source>
</evidence>
<dbReference type="InterPro" id="IPR036259">
    <property type="entry name" value="MFS_trans_sf"/>
</dbReference>
<organism evidence="14 15">
    <name type="scientific">Steinernema hermaphroditum</name>
    <dbReference type="NCBI Taxonomy" id="289476"/>
    <lineage>
        <taxon>Eukaryota</taxon>
        <taxon>Metazoa</taxon>
        <taxon>Ecdysozoa</taxon>
        <taxon>Nematoda</taxon>
        <taxon>Chromadorea</taxon>
        <taxon>Rhabditida</taxon>
        <taxon>Tylenchina</taxon>
        <taxon>Panagrolaimomorpha</taxon>
        <taxon>Strongyloidoidea</taxon>
        <taxon>Steinernematidae</taxon>
        <taxon>Steinernema</taxon>
    </lineage>
</organism>
<evidence type="ECO:0000256" key="3">
    <source>
        <dbReference type="ARBA" id="ARBA00022448"/>
    </source>
</evidence>
<feature type="region of interest" description="Disordered" evidence="10">
    <location>
        <begin position="291"/>
        <end position="323"/>
    </location>
</feature>
<name>A0AA39HS95_9BILA</name>
<feature type="transmembrane region" description="Helical" evidence="11">
    <location>
        <begin position="428"/>
        <end position="453"/>
    </location>
</feature>
<evidence type="ECO:0000259" key="12">
    <source>
        <dbReference type="Pfam" id="PF07524"/>
    </source>
</evidence>
<feature type="transmembrane region" description="Helical" evidence="11">
    <location>
        <begin position="114"/>
        <end position="141"/>
    </location>
</feature>
<dbReference type="EMBL" id="JAUCMV010000003">
    <property type="protein sequence ID" value="KAK0411142.1"/>
    <property type="molecule type" value="Genomic_DNA"/>
</dbReference>
<feature type="compositionally biased region" description="Acidic residues" evidence="10">
    <location>
        <begin position="307"/>
        <end position="316"/>
    </location>
</feature>
<feature type="transmembrane region" description="Helical" evidence="11">
    <location>
        <begin position="148"/>
        <end position="169"/>
    </location>
</feature>
<keyword evidence="3" id="KW-0813">Transport</keyword>
<keyword evidence="7 11" id="KW-0472">Membrane</keyword>
<feature type="transmembrane region" description="Helical" evidence="11">
    <location>
        <begin position="18"/>
        <end position="42"/>
    </location>
</feature>
<dbReference type="Pfam" id="PF07690">
    <property type="entry name" value="MFS_1"/>
    <property type="match status" value="1"/>
</dbReference>
<feature type="transmembrane region" description="Helical" evidence="11">
    <location>
        <begin position="62"/>
        <end position="83"/>
    </location>
</feature>
<keyword evidence="6" id="KW-0805">Transcription regulation</keyword>
<feature type="transmembrane region" description="Helical" evidence="11">
    <location>
        <begin position="465"/>
        <end position="486"/>
    </location>
</feature>
<feature type="domain" description="Bromodomain associated" evidence="12">
    <location>
        <begin position="618"/>
        <end position="685"/>
    </location>
</feature>
<evidence type="ECO:0000256" key="7">
    <source>
        <dbReference type="ARBA" id="ARBA00023136"/>
    </source>
</evidence>
<keyword evidence="15" id="KW-1185">Reference proteome</keyword>
<evidence type="ECO:0000256" key="9">
    <source>
        <dbReference type="ARBA" id="ARBA00023242"/>
    </source>
</evidence>
<evidence type="ECO:0000256" key="1">
    <source>
        <dbReference type="ARBA" id="ARBA00004123"/>
    </source>
</evidence>
<dbReference type="SUPFAM" id="SSF103473">
    <property type="entry name" value="MFS general substrate transporter"/>
    <property type="match status" value="1"/>
</dbReference>
<evidence type="ECO:0000259" key="13">
    <source>
        <dbReference type="Pfam" id="PF10406"/>
    </source>
</evidence>
<dbReference type="GO" id="GO:0005634">
    <property type="term" value="C:nucleus"/>
    <property type="evidence" value="ECO:0007669"/>
    <property type="project" value="UniProtKB-SubCell"/>
</dbReference>
<dbReference type="GO" id="GO:0022857">
    <property type="term" value="F:transmembrane transporter activity"/>
    <property type="evidence" value="ECO:0007669"/>
    <property type="project" value="InterPro"/>
</dbReference>
<keyword evidence="8" id="KW-0804">Transcription</keyword>
<feature type="transmembrane region" description="Helical" evidence="11">
    <location>
        <begin position="492"/>
        <end position="516"/>
    </location>
</feature>
<protein>
    <recommendedName>
        <fullName evidence="16">Transcription initiation factor TFIID subunit 8</fullName>
    </recommendedName>
</protein>
<dbReference type="Pfam" id="PF07524">
    <property type="entry name" value="Bromo_TP"/>
    <property type="match status" value="1"/>
</dbReference>
<dbReference type="PANTHER" id="PTHR43385">
    <property type="entry name" value="RIBOFLAVIN TRANSPORTER RIBJ"/>
    <property type="match status" value="1"/>
</dbReference>
<evidence type="ECO:0000256" key="4">
    <source>
        <dbReference type="ARBA" id="ARBA00022692"/>
    </source>
</evidence>
<accession>A0AA39HS95</accession>
<reference evidence="14" key="1">
    <citation type="submission" date="2023-06" db="EMBL/GenBank/DDBJ databases">
        <title>Genomic analysis of the entomopathogenic nematode Steinernema hermaphroditum.</title>
        <authorList>
            <person name="Schwarz E.M."/>
            <person name="Heppert J.K."/>
            <person name="Baniya A."/>
            <person name="Schwartz H.T."/>
            <person name="Tan C.-H."/>
            <person name="Antoshechkin I."/>
            <person name="Sternberg P.W."/>
            <person name="Goodrich-Blair H."/>
            <person name="Dillman A.R."/>
        </authorList>
    </citation>
    <scope>NUCLEOTIDE SEQUENCE</scope>
    <source>
        <strain evidence="14">PS9179</strain>
        <tissue evidence="14">Whole animal</tissue>
    </source>
</reference>
<feature type="transmembrane region" description="Helical" evidence="11">
    <location>
        <begin position="338"/>
        <end position="360"/>
    </location>
</feature>
<dbReference type="GO" id="GO:0046982">
    <property type="term" value="F:protein heterodimerization activity"/>
    <property type="evidence" value="ECO:0007669"/>
    <property type="project" value="InterPro"/>
</dbReference>
<keyword evidence="5 11" id="KW-1133">Transmembrane helix</keyword>
<dbReference type="InterPro" id="IPR006565">
    <property type="entry name" value="BTP"/>
</dbReference>
<evidence type="ECO:0008006" key="16">
    <source>
        <dbReference type="Google" id="ProtNLM"/>
    </source>
</evidence>
<comment type="caution">
    <text evidence="14">The sequence shown here is derived from an EMBL/GenBank/DDBJ whole genome shotgun (WGS) entry which is preliminary data.</text>
</comment>
<dbReference type="PANTHER" id="PTHR43385:SF1">
    <property type="entry name" value="RIBOFLAVIN TRANSPORTER RIBJ"/>
    <property type="match status" value="1"/>
</dbReference>
<dbReference type="InterPro" id="IPR011701">
    <property type="entry name" value="MFS"/>
</dbReference>
<evidence type="ECO:0000256" key="11">
    <source>
        <dbReference type="SAM" id="Phobius"/>
    </source>
</evidence>
<dbReference type="InterPro" id="IPR009072">
    <property type="entry name" value="Histone-fold"/>
</dbReference>
<dbReference type="AlphaFoldDB" id="A0AA39HS95"/>
<evidence type="ECO:0000256" key="6">
    <source>
        <dbReference type="ARBA" id="ARBA00023015"/>
    </source>
</evidence>
<evidence type="ECO:0000256" key="2">
    <source>
        <dbReference type="ARBA" id="ARBA00004141"/>
    </source>
</evidence>
<dbReference type="Pfam" id="PF10406">
    <property type="entry name" value="TAF8_C"/>
    <property type="match status" value="1"/>
</dbReference>
<evidence type="ECO:0000256" key="8">
    <source>
        <dbReference type="ARBA" id="ARBA00023163"/>
    </source>
</evidence>
<dbReference type="CDD" id="cd08049">
    <property type="entry name" value="TAF8"/>
    <property type="match status" value="1"/>
</dbReference>
<gene>
    <name evidence="14" type="ORF">QR680_005508</name>
</gene>
<dbReference type="Gene3D" id="1.20.1250.20">
    <property type="entry name" value="MFS general substrate transporter like domains"/>
    <property type="match status" value="2"/>
</dbReference>
<keyword evidence="4 11" id="KW-0812">Transmembrane</keyword>
<evidence type="ECO:0000256" key="5">
    <source>
        <dbReference type="ARBA" id="ARBA00022989"/>
    </source>
</evidence>
<evidence type="ECO:0000313" key="15">
    <source>
        <dbReference type="Proteomes" id="UP001175271"/>
    </source>
</evidence>
<dbReference type="Gene3D" id="1.10.20.10">
    <property type="entry name" value="Histone, subunit A"/>
    <property type="match status" value="1"/>
</dbReference>